<dbReference type="InterPro" id="IPR017911">
    <property type="entry name" value="MacB-like_ATP-bd"/>
</dbReference>
<reference evidence="6" key="1">
    <citation type="journal article" date="2019" name="Int. J. Syst. Evol. Microbiol.">
        <title>The Global Catalogue of Microorganisms (GCM) 10K type strain sequencing project: providing services to taxonomists for standard genome sequencing and annotation.</title>
        <authorList>
            <consortium name="The Broad Institute Genomics Platform"/>
            <consortium name="The Broad Institute Genome Sequencing Center for Infectious Disease"/>
            <person name="Wu L."/>
            <person name="Ma J."/>
        </authorList>
    </citation>
    <scope>NUCLEOTIDE SEQUENCE [LARGE SCALE GENOMIC DNA]</scope>
    <source>
        <strain evidence="6">JCM 15933</strain>
    </source>
</reference>
<accession>A0ABP4KJ48</accession>
<dbReference type="InterPro" id="IPR003439">
    <property type="entry name" value="ABC_transporter-like_ATP-bd"/>
</dbReference>
<dbReference type="EMBL" id="BAAAQD010000001">
    <property type="protein sequence ID" value="GAA1501675.1"/>
    <property type="molecule type" value="Genomic_DNA"/>
</dbReference>
<evidence type="ECO:0000256" key="3">
    <source>
        <dbReference type="ARBA" id="ARBA00022840"/>
    </source>
</evidence>
<evidence type="ECO:0000259" key="4">
    <source>
        <dbReference type="PROSITE" id="PS50893"/>
    </source>
</evidence>
<dbReference type="InterPro" id="IPR003593">
    <property type="entry name" value="AAA+_ATPase"/>
</dbReference>
<keyword evidence="6" id="KW-1185">Reference proteome</keyword>
<dbReference type="InterPro" id="IPR015854">
    <property type="entry name" value="ABC_transpr_LolD-like"/>
</dbReference>
<dbReference type="InterPro" id="IPR017871">
    <property type="entry name" value="ABC_transporter-like_CS"/>
</dbReference>
<dbReference type="GO" id="GO:0005524">
    <property type="term" value="F:ATP binding"/>
    <property type="evidence" value="ECO:0007669"/>
    <property type="project" value="UniProtKB-KW"/>
</dbReference>
<keyword evidence="3 5" id="KW-0067">ATP-binding</keyword>
<protein>
    <submittedName>
        <fullName evidence="5">ABC transporter ATP-binding protein</fullName>
    </submittedName>
</protein>
<proteinExistence type="predicted"/>
<evidence type="ECO:0000256" key="2">
    <source>
        <dbReference type="ARBA" id="ARBA00022741"/>
    </source>
</evidence>
<evidence type="ECO:0000256" key="1">
    <source>
        <dbReference type="ARBA" id="ARBA00022448"/>
    </source>
</evidence>
<evidence type="ECO:0000313" key="5">
    <source>
        <dbReference type="EMBL" id="GAA1501675.1"/>
    </source>
</evidence>
<sequence>MRNTVAVELLDVTKTYPGAGVRALDGVSAAFTAGTFNAVMGPSGSGKSTLLQCAAGLDRPDSGRVLLAGQEIGRLREPKLTEARRKLVGFVFQSYNLIDSLSVWHNVLLPQRLAGARPDRAWAREVVRRVGLAGREDDRPAQLSGGQRQRVALARALAARPEVIFADEPTGALDLTTGREVLDLLREAVDGLHTTVVMVTHDPAAAARADRVVFLADGQIVTELANPSAAQVAAQMTAVTDRKATTMTGSAR</sequence>
<name>A0ABP4KJ48_9ACTN</name>
<dbReference type="Proteomes" id="UP001501470">
    <property type="component" value="Unassembled WGS sequence"/>
</dbReference>
<dbReference type="PANTHER" id="PTHR24220">
    <property type="entry name" value="IMPORT ATP-BINDING PROTEIN"/>
    <property type="match status" value="1"/>
</dbReference>
<evidence type="ECO:0000313" key="6">
    <source>
        <dbReference type="Proteomes" id="UP001501470"/>
    </source>
</evidence>
<dbReference type="PANTHER" id="PTHR24220:SF685">
    <property type="entry name" value="ABC TRANSPORTER RELATED"/>
    <property type="match status" value="1"/>
</dbReference>
<dbReference type="PROSITE" id="PS00211">
    <property type="entry name" value="ABC_TRANSPORTER_1"/>
    <property type="match status" value="1"/>
</dbReference>
<feature type="domain" description="ABC transporter" evidence="4">
    <location>
        <begin position="7"/>
        <end position="242"/>
    </location>
</feature>
<dbReference type="SMART" id="SM00382">
    <property type="entry name" value="AAA"/>
    <property type="match status" value="1"/>
</dbReference>
<dbReference type="CDD" id="cd03255">
    <property type="entry name" value="ABC_MJ0796_LolCDE_FtsE"/>
    <property type="match status" value="1"/>
</dbReference>
<dbReference type="PROSITE" id="PS50893">
    <property type="entry name" value="ABC_TRANSPORTER_2"/>
    <property type="match status" value="1"/>
</dbReference>
<dbReference type="SUPFAM" id="SSF52540">
    <property type="entry name" value="P-loop containing nucleoside triphosphate hydrolases"/>
    <property type="match status" value="1"/>
</dbReference>
<dbReference type="InterPro" id="IPR027417">
    <property type="entry name" value="P-loop_NTPase"/>
</dbReference>
<keyword evidence="2" id="KW-0547">Nucleotide-binding</keyword>
<organism evidence="5 6">
    <name type="scientific">Dactylosporangium maewongense</name>
    <dbReference type="NCBI Taxonomy" id="634393"/>
    <lineage>
        <taxon>Bacteria</taxon>
        <taxon>Bacillati</taxon>
        <taxon>Actinomycetota</taxon>
        <taxon>Actinomycetes</taxon>
        <taxon>Micromonosporales</taxon>
        <taxon>Micromonosporaceae</taxon>
        <taxon>Dactylosporangium</taxon>
    </lineage>
</organism>
<dbReference type="Pfam" id="PF00005">
    <property type="entry name" value="ABC_tran"/>
    <property type="match status" value="1"/>
</dbReference>
<gene>
    <name evidence="5" type="ORF">GCM10009827_011860</name>
</gene>
<comment type="caution">
    <text evidence="5">The sequence shown here is derived from an EMBL/GenBank/DDBJ whole genome shotgun (WGS) entry which is preliminary data.</text>
</comment>
<dbReference type="RefSeq" id="WP_344500264.1">
    <property type="nucleotide sequence ID" value="NZ_BAAAQD010000001.1"/>
</dbReference>
<keyword evidence="1" id="KW-0813">Transport</keyword>
<dbReference type="Gene3D" id="3.40.50.300">
    <property type="entry name" value="P-loop containing nucleotide triphosphate hydrolases"/>
    <property type="match status" value="1"/>
</dbReference>